<comment type="caution">
    <text evidence="4">The sequence shown here is derived from an EMBL/GenBank/DDBJ whole genome shotgun (WGS) entry which is preliminary data.</text>
</comment>
<dbReference type="InterPro" id="IPR036874">
    <property type="entry name" value="Carbonic_anhydrase_sf"/>
</dbReference>
<feature type="binding site" evidence="2">
    <location>
        <position position="144"/>
    </location>
    <ligand>
        <name>Zn(2+)</name>
        <dbReference type="ChEBI" id="CHEBI:29105"/>
    </ligand>
</feature>
<dbReference type="NCBIfam" id="NF011765">
    <property type="entry name" value="PRK15219.1"/>
    <property type="match status" value="1"/>
</dbReference>
<evidence type="ECO:0000256" key="2">
    <source>
        <dbReference type="PIRSR" id="PIRSR601765-1"/>
    </source>
</evidence>
<evidence type="ECO:0000313" key="4">
    <source>
        <dbReference type="EMBL" id="MBK9981035.1"/>
    </source>
</evidence>
<reference evidence="4 5" key="1">
    <citation type="submission" date="2020-10" db="EMBL/GenBank/DDBJ databases">
        <title>Connecting structure to function with the recovery of over 1000 high-quality activated sludge metagenome-assembled genomes encoding full-length rRNA genes using long-read sequencing.</title>
        <authorList>
            <person name="Singleton C.M."/>
            <person name="Petriglieri F."/>
            <person name="Kristensen J.M."/>
            <person name="Kirkegaard R.H."/>
            <person name="Michaelsen T.Y."/>
            <person name="Andersen M.H."/>
            <person name="Karst S.M."/>
            <person name="Dueholm M.S."/>
            <person name="Nielsen P.H."/>
            <person name="Albertsen M."/>
        </authorList>
    </citation>
    <scope>NUCLEOTIDE SEQUENCE [LARGE SCALE GENOMIC DNA]</scope>
    <source>
        <strain evidence="4">Ribe_18-Q3-R11-54_MAXAC.273</strain>
    </source>
</reference>
<dbReference type="PANTHER" id="PTHR11002:SF79">
    <property type="entry name" value="CARBONIC ANHYDRASE 2"/>
    <property type="match status" value="1"/>
</dbReference>
<gene>
    <name evidence="4" type="ORF">IPP15_01190</name>
</gene>
<organism evidence="4 5">
    <name type="scientific">Candidatus Opimibacter skivensis</name>
    <dbReference type="NCBI Taxonomy" id="2982028"/>
    <lineage>
        <taxon>Bacteria</taxon>
        <taxon>Pseudomonadati</taxon>
        <taxon>Bacteroidota</taxon>
        <taxon>Saprospiria</taxon>
        <taxon>Saprospirales</taxon>
        <taxon>Saprospiraceae</taxon>
        <taxon>Candidatus Opimibacter</taxon>
    </lineage>
</organism>
<evidence type="ECO:0000256" key="3">
    <source>
        <dbReference type="SAM" id="SignalP"/>
    </source>
</evidence>
<dbReference type="PANTHER" id="PTHR11002">
    <property type="entry name" value="CARBONIC ANHYDRASE"/>
    <property type="match status" value="1"/>
</dbReference>
<dbReference type="CDD" id="cd03378">
    <property type="entry name" value="beta_CA_cladeC"/>
    <property type="match status" value="1"/>
</dbReference>
<dbReference type="EMBL" id="JADKGY010000001">
    <property type="protein sequence ID" value="MBK9981035.1"/>
    <property type="molecule type" value="Genomic_DNA"/>
</dbReference>
<evidence type="ECO:0000313" key="5">
    <source>
        <dbReference type="Proteomes" id="UP000808337"/>
    </source>
</evidence>
<dbReference type="Gene3D" id="3.40.1050.10">
    <property type="entry name" value="Carbonic anhydrase"/>
    <property type="match status" value="1"/>
</dbReference>
<dbReference type="SUPFAM" id="SSF53056">
    <property type="entry name" value="beta-carbonic anhydrase, cab"/>
    <property type="match status" value="1"/>
</dbReference>
<sequence length="233" mass="25204">MLSIKLIFLAVISTVVVTTYAQAQRTPNAALKSNPKVEAAHTAIHTPEDALAELREGNLRFLDGKPINTDYLDQIERTKSDQHPHSVILSCLDSRIPPEIIFDQGIGNIFVARVAGNIEDPNILGSMEFATKVKGTKLIVVMGHNKCGAVKGAVDNAELGNLTQLVDQLKPAITGDKSNPDLMLTESAKKNVELTIADILKSSPVIADLVKNDEVKIVGAFYDLSSGKVMFME</sequence>
<dbReference type="SMART" id="SM00947">
    <property type="entry name" value="Pro_CA"/>
    <property type="match status" value="1"/>
</dbReference>
<keyword evidence="2" id="KW-0862">Zinc</keyword>
<feature type="binding site" evidence="2">
    <location>
        <position position="93"/>
    </location>
    <ligand>
        <name>Zn(2+)</name>
        <dbReference type="ChEBI" id="CHEBI:29105"/>
    </ligand>
</feature>
<feature type="binding site" evidence="2">
    <location>
        <position position="91"/>
    </location>
    <ligand>
        <name>Zn(2+)</name>
        <dbReference type="ChEBI" id="CHEBI:29105"/>
    </ligand>
</feature>
<feature type="binding site" evidence="2">
    <location>
        <position position="147"/>
    </location>
    <ligand>
        <name>Zn(2+)</name>
        <dbReference type="ChEBI" id="CHEBI:29105"/>
    </ligand>
</feature>
<dbReference type="GO" id="GO:0004089">
    <property type="term" value="F:carbonate dehydratase activity"/>
    <property type="evidence" value="ECO:0007669"/>
    <property type="project" value="InterPro"/>
</dbReference>
<accession>A0A9D7SSN1</accession>
<proteinExistence type="inferred from homology"/>
<feature type="chain" id="PRO_5038636842" evidence="3">
    <location>
        <begin position="24"/>
        <end position="233"/>
    </location>
</feature>
<evidence type="ECO:0000256" key="1">
    <source>
        <dbReference type="ARBA" id="ARBA00006217"/>
    </source>
</evidence>
<dbReference type="Pfam" id="PF00484">
    <property type="entry name" value="Pro_CA"/>
    <property type="match status" value="1"/>
</dbReference>
<keyword evidence="3" id="KW-0732">Signal</keyword>
<feature type="signal peptide" evidence="3">
    <location>
        <begin position="1"/>
        <end position="23"/>
    </location>
</feature>
<dbReference type="AlphaFoldDB" id="A0A9D7SSN1"/>
<keyword evidence="2" id="KW-0479">Metal-binding</keyword>
<comment type="cofactor">
    <cofactor evidence="2">
        <name>Zn(2+)</name>
        <dbReference type="ChEBI" id="CHEBI:29105"/>
    </cofactor>
    <text evidence="2">Binds 1 zinc ion per subunit.</text>
</comment>
<dbReference type="InterPro" id="IPR001765">
    <property type="entry name" value="Carbonic_anhydrase"/>
</dbReference>
<dbReference type="Proteomes" id="UP000808337">
    <property type="component" value="Unassembled WGS sequence"/>
</dbReference>
<comment type="similarity">
    <text evidence="1">Belongs to the beta-class carbonic anhydrase family.</text>
</comment>
<name>A0A9D7SSN1_9BACT</name>
<dbReference type="GO" id="GO:0008270">
    <property type="term" value="F:zinc ion binding"/>
    <property type="evidence" value="ECO:0007669"/>
    <property type="project" value="InterPro"/>
</dbReference>
<protein>
    <submittedName>
        <fullName evidence="4">Carbonic anhydrase</fullName>
    </submittedName>
</protein>